<evidence type="ECO:0000256" key="1">
    <source>
        <dbReference type="SAM" id="Phobius"/>
    </source>
</evidence>
<gene>
    <name evidence="2" type="ORF">VaNZ11_013292</name>
</gene>
<feature type="transmembrane region" description="Helical" evidence="1">
    <location>
        <begin position="127"/>
        <end position="144"/>
    </location>
</feature>
<organism evidence="2 3">
    <name type="scientific">Volvox africanus</name>
    <dbReference type="NCBI Taxonomy" id="51714"/>
    <lineage>
        <taxon>Eukaryota</taxon>
        <taxon>Viridiplantae</taxon>
        <taxon>Chlorophyta</taxon>
        <taxon>core chlorophytes</taxon>
        <taxon>Chlorophyceae</taxon>
        <taxon>CS clade</taxon>
        <taxon>Chlamydomonadales</taxon>
        <taxon>Volvocaceae</taxon>
        <taxon>Volvox</taxon>
    </lineage>
</organism>
<comment type="caution">
    <text evidence="2">The sequence shown here is derived from an EMBL/GenBank/DDBJ whole genome shotgun (WGS) entry which is preliminary data.</text>
</comment>
<feature type="transmembrane region" description="Helical" evidence="1">
    <location>
        <begin position="50"/>
        <end position="74"/>
    </location>
</feature>
<keyword evidence="1" id="KW-1133">Transmembrane helix</keyword>
<keyword evidence="1" id="KW-0472">Membrane</keyword>
<evidence type="ECO:0000313" key="3">
    <source>
        <dbReference type="Proteomes" id="UP001165090"/>
    </source>
</evidence>
<dbReference type="Proteomes" id="UP001165090">
    <property type="component" value="Unassembled WGS sequence"/>
</dbReference>
<reference evidence="2 3" key="1">
    <citation type="journal article" date="2023" name="IScience">
        <title>Expanded male sex-determining region conserved during the evolution of homothallism in the green alga Volvox.</title>
        <authorList>
            <person name="Yamamoto K."/>
            <person name="Matsuzaki R."/>
            <person name="Mahakham W."/>
            <person name="Heman W."/>
            <person name="Sekimoto H."/>
            <person name="Kawachi M."/>
            <person name="Minakuchi Y."/>
            <person name="Toyoda A."/>
            <person name="Nozaki H."/>
        </authorList>
    </citation>
    <scope>NUCLEOTIDE SEQUENCE [LARGE SCALE GENOMIC DNA]</scope>
    <source>
        <strain evidence="2 3">NIES-4468</strain>
    </source>
</reference>
<feature type="non-terminal residue" evidence="2">
    <location>
        <position position="1"/>
    </location>
</feature>
<feature type="transmembrane region" description="Helical" evidence="1">
    <location>
        <begin position="156"/>
        <end position="177"/>
    </location>
</feature>
<keyword evidence="1" id="KW-0812">Transmembrane</keyword>
<name>A0ABQ5SH06_9CHLO</name>
<feature type="transmembrane region" description="Helical" evidence="1">
    <location>
        <begin position="94"/>
        <end position="115"/>
    </location>
</feature>
<evidence type="ECO:0000313" key="2">
    <source>
        <dbReference type="EMBL" id="GLI68795.1"/>
    </source>
</evidence>
<keyword evidence="3" id="KW-1185">Reference proteome</keyword>
<proteinExistence type="predicted"/>
<sequence length="214" mass="23090">KTYNKIPKTRIKYNLSIVYTRELFNSVANVSKSRCILLIISQMASIKNKVHIIVGAVLALIGWLVALGGIAKINRDCNDLYETVVKWCSDALSYQWWGIWFAFFLAVVILVLAILGKAQAWGSTLQALCAACLSVTMMDANIMYDYSTRGSTIDAVNAALAGFIILSIALMFLIITLGMGAAGVNVSVSVTPAPGRLETVSTQPKQGDTAAFAC</sequence>
<protein>
    <submittedName>
        <fullName evidence="2">Uncharacterized protein</fullName>
    </submittedName>
</protein>
<accession>A0ABQ5SH06</accession>
<dbReference type="EMBL" id="BSDZ01000080">
    <property type="protein sequence ID" value="GLI68795.1"/>
    <property type="molecule type" value="Genomic_DNA"/>
</dbReference>